<sequence>MIGALNQKLLRDIWHIKGQVAAISLVMAAGIAVFIIMFGVLDSLKLTRDTYYDRYHFADVFASLKRAPEAIKTRIQEIPGVSVAETRVIFGVTLQMSQMSEPASGRIISLPDGQAPLLNKLYLRAGRMLHPNEKNAILVDESFFKAHELNLGDFVAMIMNGHRRQLKIVGVVLSPEYVYSIAPGALMPDGKRFGVFWMSRRSLEAAVNMKGAFNDVVIKTERHANQQVLKKSLDTILKPYGGLIAYGRDEQLSNFFVENELAQLNSMGMLAPIIFLSVAAFLINVVMSRQIATQREQIGMLKAVGYTNWEISQHYLKMVLVVTSCGSLLGLALGAWMGAGMIKMYTEFFHFPILQYSFSVEVMIFAVFFCVIAAVVGTLFAIRGAANLPPAEAMRPESPMTFKATILEKFGVDQNLSFLSRIILRQLERRPVRALFSAIGMALALAILIFSFFMEDSMTYLVDVQYEFNQREDVNLSFVEAKPLNAIEEIQAMPGVLAVEPLRHVAAYFKFGHFKKRGAITGLIHSPDLRRIVNQQLEPVLMPSNGLIINEKLAQILHVNVGDLLTVEVLEERRPVLQIPIVGVTSEFIGMGVYMDLYELNRLLDSAPKITGVSVMVDPLHGAVLYKKLKEIPAIMGLNIVSILRQIFDDVMAENLLKMVSTNILFASFISFGVIYNTARIALSERGRELASLRVLGLTRREVAYILFGELGVITLGAIPLGIWFGQFLSMGMTTSMESELFRIPFIINNSTYGYSVLITLISAIISFYLVWRQVDQIDLVSAQKGVE</sequence>
<dbReference type="InterPro" id="IPR003838">
    <property type="entry name" value="ABC3_permease_C"/>
</dbReference>
<evidence type="ECO:0000313" key="1">
    <source>
        <dbReference type="EMBL" id="MET1253952.1"/>
    </source>
</evidence>
<protein>
    <submittedName>
        <fullName evidence="1">FtsX-like permease family protein</fullName>
    </submittedName>
</protein>
<organism evidence="1 2">
    <name type="scientific">Aliikangiella maris</name>
    <dbReference type="NCBI Taxonomy" id="3162458"/>
    <lineage>
        <taxon>Bacteria</taxon>
        <taxon>Pseudomonadati</taxon>
        <taxon>Pseudomonadota</taxon>
        <taxon>Gammaproteobacteria</taxon>
        <taxon>Oceanospirillales</taxon>
        <taxon>Pleioneaceae</taxon>
        <taxon>Aliikangiella</taxon>
    </lineage>
</organism>
<reference evidence="1 2" key="1">
    <citation type="submission" date="2024-06" db="EMBL/GenBank/DDBJ databases">
        <authorList>
            <person name="Li F."/>
        </authorList>
    </citation>
    <scope>NUCLEOTIDE SEQUENCE [LARGE SCALE GENOMIC DNA]</scope>
    <source>
        <strain evidence="1 2">GXAS 311</strain>
    </source>
</reference>
<dbReference type="InterPro" id="IPR051447">
    <property type="entry name" value="Lipoprotein-release_system"/>
</dbReference>
<dbReference type="EMBL" id="JBEVCJ010000002">
    <property type="protein sequence ID" value="MET1253952.1"/>
    <property type="molecule type" value="Genomic_DNA"/>
</dbReference>
<dbReference type="PANTHER" id="PTHR30489">
    <property type="entry name" value="LIPOPROTEIN-RELEASING SYSTEM TRANSMEMBRANE PROTEIN LOLE"/>
    <property type="match status" value="1"/>
</dbReference>
<comment type="caution">
    <text evidence="1">The sequence shown here is derived from an EMBL/GenBank/DDBJ whole genome shotgun (WGS) entry which is preliminary data.</text>
</comment>
<keyword evidence="2" id="KW-1185">Reference proteome</keyword>
<evidence type="ECO:0000313" key="2">
    <source>
        <dbReference type="Proteomes" id="UP001548189"/>
    </source>
</evidence>
<name>A0ABV2BPU5_9GAMM</name>
<dbReference type="Proteomes" id="UP001548189">
    <property type="component" value="Unassembled WGS sequence"/>
</dbReference>
<proteinExistence type="predicted"/>
<accession>A0ABV2BPU5</accession>
<dbReference type="Pfam" id="PF02687">
    <property type="entry name" value="FtsX"/>
    <property type="match status" value="2"/>
</dbReference>
<dbReference type="PANTHER" id="PTHR30489:SF0">
    <property type="entry name" value="LIPOPROTEIN-RELEASING SYSTEM TRANSMEMBRANE PROTEIN LOLE"/>
    <property type="match status" value="1"/>
</dbReference>
<gene>
    <name evidence="1" type="ORF">ABVT43_02320</name>
</gene>